<reference evidence="2" key="1">
    <citation type="submission" date="2012-08" db="EMBL/GenBank/DDBJ databases">
        <title>The Genome Sequence of Wuchereria bancrofti.</title>
        <authorList>
            <person name="Nutman T.B."/>
            <person name="Fink D.L."/>
            <person name="Russ C."/>
            <person name="Young S."/>
            <person name="Zeng Q."/>
            <person name="Koehrsen M."/>
            <person name="Alvarado L."/>
            <person name="Berlin A."/>
            <person name="Chapman S.B."/>
            <person name="Chen Z."/>
            <person name="Freedman E."/>
            <person name="Gellesch M."/>
            <person name="Goldberg J."/>
            <person name="Griggs A."/>
            <person name="Gujja S."/>
            <person name="Heilman E.R."/>
            <person name="Heiman D."/>
            <person name="Hepburn T."/>
            <person name="Howarth C."/>
            <person name="Jen D."/>
            <person name="Larson L."/>
            <person name="Lewis B."/>
            <person name="Mehta T."/>
            <person name="Park D."/>
            <person name="Pearson M."/>
            <person name="Roberts A."/>
            <person name="Saif S."/>
            <person name="Shea T."/>
            <person name="Shenoy N."/>
            <person name="Sisk P."/>
            <person name="Stolte C."/>
            <person name="Sykes S."/>
            <person name="Walk T."/>
            <person name="White J."/>
            <person name="Yandava C."/>
            <person name="Haas B."/>
            <person name="Henn M.R."/>
            <person name="Nusbaum C."/>
            <person name="Birren B."/>
        </authorList>
    </citation>
    <scope>NUCLEOTIDE SEQUENCE [LARGE SCALE GENOMIC DNA]</scope>
    <source>
        <strain evidence="2">NA</strain>
    </source>
</reference>
<protein>
    <submittedName>
        <fullName evidence="1">Uncharacterized protein</fullName>
    </submittedName>
</protein>
<sequence length="96" mass="10033">MCPLGGREGELARGRAGKANLTVMAPSDGHWSPEDVCMCLVENWISCKSQIVIRGGIDVTVVWVASSAHVVSGSGDIVGSTSLPQSLFLGLSVHCH</sequence>
<dbReference type="AlphaFoldDB" id="J9EYS9"/>
<organism evidence="1 2">
    <name type="scientific">Wuchereria bancrofti</name>
    <dbReference type="NCBI Taxonomy" id="6293"/>
    <lineage>
        <taxon>Eukaryota</taxon>
        <taxon>Metazoa</taxon>
        <taxon>Ecdysozoa</taxon>
        <taxon>Nematoda</taxon>
        <taxon>Chromadorea</taxon>
        <taxon>Rhabditida</taxon>
        <taxon>Spirurina</taxon>
        <taxon>Spiruromorpha</taxon>
        <taxon>Filarioidea</taxon>
        <taxon>Onchocercidae</taxon>
        <taxon>Wuchereria</taxon>
    </lineage>
</organism>
<evidence type="ECO:0000313" key="1">
    <source>
        <dbReference type="EMBL" id="EJW87761.1"/>
    </source>
</evidence>
<proteinExistence type="predicted"/>
<dbReference type="Proteomes" id="UP000004810">
    <property type="component" value="Unassembled WGS sequence"/>
</dbReference>
<accession>J9EYS9</accession>
<gene>
    <name evidence="1" type="ORF">WUBG_01326</name>
</gene>
<dbReference type="EMBL" id="ADBV01000298">
    <property type="protein sequence ID" value="EJW87761.1"/>
    <property type="molecule type" value="Genomic_DNA"/>
</dbReference>
<name>J9EYS9_WUCBA</name>
<evidence type="ECO:0000313" key="2">
    <source>
        <dbReference type="Proteomes" id="UP000004810"/>
    </source>
</evidence>
<comment type="caution">
    <text evidence="1">The sequence shown here is derived from an EMBL/GenBank/DDBJ whole genome shotgun (WGS) entry which is preliminary data.</text>
</comment>